<evidence type="ECO:0008006" key="4">
    <source>
        <dbReference type="Google" id="ProtNLM"/>
    </source>
</evidence>
<dbReference type="PANTHER" id="PTHR24159:SF5">
    <property type="entry name" value="ANK_REP_REGION DOMAIN-CONTAINING PROTEIN"/>
    <property type="match status" value="1"/>
</dbReference>
<proteinExistence type="predicted"/>
<dbReference type="EMBL" id="JAPFFF010000013">
    <property type="protein sequence ID" value="KAK8871803.1"/>
    <property type="molecule type" value="Genomic_DNA"/>
</dbReference>
<name>A0ABR2J1M5_9EUKA</name>
<comment type="caution">
    <text evidence="2">The sequence shown here is derived from an EMBL/GenBank/DDBJ whole genome shotgun (WGS) entry which is preliminary data.</text>
</comment>
<evidence type="ECO:0000313" key="2">
    <source>
        <dbReference type="EMBL" id="KAK8871803.1"/>
    </source>
</evidence>
<dbReference type="InterPro" id="IPR036770">
    <property type="entry name" value="Ankyrin_rpt-contain_sf"/>
</dbReference>
<dbReference type="SUPFAM" id="SSF48403">
    <property type="entry name" value="Ankyrin repeat"/>
    <property type="match status" value="1"/>
</dbReference>
<dbReference type="InterPro" id="IPR002110">
    <property type="entry name" value="Ankyrin_rpt"/>
</dbReference>
<gene>
    <name evidence="2" type="ORF">M9Y10_007545</name>
</gene>
<dbReference type="Proteomes" id="UP001470230">
    <property type="component" value="Unassembled WGS sequence"/>
</dbReference>
<sequence length="438" mass="51682">MKSVSLKYFSEMEQLQENILDLIENNDNTEENFQKLTDNITKFNISEKEPLLVEFLHLIVNISNNHNRGLNFFAKIERILKLFKDQIKNIFSNLAILYFFIPNRRLLLFLIKEQILTFDSAIYHAIKSLSLDNYDKYFYTEMKPFNTVTNDEIEEDLPLFEERRTIGENHHPICKIIREDLIDDFIIYLNKNNISIESIIYPSIYETNEYLIGKNPRLIEYAAFYGSIQIFQYLKVNGARMYANIYEYVVHSNNAEVFHIIQENVKYDSCLHSLKESIKSHHNAVSKYIIENLFDGDFSDISLDIIKSFNYSVMNENKIYPDVIAAFAYDYSYLAEQLMQYIDVNESILRSEINTYSYDGKQFPFLIAFYEGSYEIVKLLLKQKNIDVNKIFPEPFGNYETNALFQAILANRSDIVELLLNDERTSVNIKIILNYIFK</sequence>
<organism evidence="2 3">
    <name type="scientific">Tritrichomonas musculus</name>
    <dbReference type="NCBI Taxonomy" id="1915356"/>
    <lineage>
        <taxon>Eukaryota</taxon>
        <taxon>Metamonada</taxon>
        <taxon>Parabasalia</taxon>
        <taxon>Tritrichomonadida</taxon>
        <taxon>Tritrichomonadidae</taxon>
        <taxon>Tritrichomonas</taxon>
    </lineage>
</organism>
<feature type="coiled-coil region" evidence="1">
    <location>
        <begin position="12"/>
        <end position="39"/>
    </location>
</feature>
<dbReference type="PANTHER" id="PTHR24159">
    <property type="match status" value="1"/>
</dbReference>
<protein>
    <recommendedName>
        <fullName evidence="4">DUF3447 domain-containing protein</fullName>
    </recommendedName>
</protein>
<reference evidence="2 3" key="1">
    <citation type="submission" date="2024-04" db="EMBL/GenBank/DDBJ databases">
        <title>Tritrichomonas musculus Genome.</title>
        <authorList>
            <person name="Alves-Ferreira E."/>
            <person name="Grigg M."/>
            <person name="Lorenzi H."/>
            <person name="Galac M."/>
        </authorList>
    </citation>
    <scope>NUCLEOTIDE SEQUENCE [LARGE SCALE GENOMIC DNA]</scope>
    <source>
        <strain evidence="2 3">EAF2021</strain>
    </source>
</reference>
<evidence type="ECO:0000313" key="3">
    <source>
        <dbReference type="Proteomes" id="UP001470230"/>
    </source>
</evidence>
<keyword evidence="1" id="KW-0175">Coiled coil</keyword>
<accession>A0ABR2J1M5</accession>
<dbReference type="Gene3D" id="1.25.40.20">
    <property type="entry name" value="Ankyrin repeat-containing domain"/>
    <property type="match status" value="1"/>
</dbReference>
<evidence type="ECO:0000256" key="1">
    <source>
        <dbReference type="SAM" id="Coils"/>
    </source>
</evidence>
<keyword evidence="3" id="KW-1185">Reference proteome</keyword>
<dbReference type="Pfam" id="PF12796">
    <property type="entry name" value="Ank_2"/>
    <property type="match status" value="1"/>
</dbReference>